<dbReference type="EMBL" id="LT838813">
    <property type="protein sequence ID" value="SMD42540.1"/>
    <property type="molecule type" value="Genomic_DNA"/>
</dbReference>
<dbReference type="RefSeq" id="WP_084119329.1">
    <property type="nucleotide sequence ID" value="NZ_LT838813.1"/>
</dbReference>
<keyword evidence="1" id="KW-0472">Membrane</keyword>
<keyword evidence="1" id="KW-1133">Transmembrane helix</keyword>
<proteinExistence type="predicted"/>
<organism evidence="2 3">
    <name type="scientific">Aquiflexum balticum DSM 16537</name>
    <dbReference type="NCBI Taxonomy" id="758820"/>
    <lineage>
        <taxon>Bacteria</taxon>
        <taxon>Pseudomonadati</taxon>
        <taxon>Bacteroidota</taxon>
        <taxon>Cytophagia</taxon>
        <taxon>Cytophagales</taxon>
        <taxon>Cyclobacteriaceae</taxon>
        <taxon>Aquiflexum</taxon>
    </lineage>
</organism>
<dbReference type="Proteomes" id="UP000192333">
    <property type="component" value="Chromosome I"/>
</dbReference>
<feature type="transmembrane region" description="Helical" evidence="1">
    <location>
        <begin position="26"/>
        <end position="48"/>
    </location>
</feature>
<keyword evidence="1" id="KW-0812">Transmembrane</keyword>
<evidence type="ECO:0000256" key="1">
    <source>
        <dbReference type="SAM" id="Phobius"/>
    </source>
</evidence>
<gene>
    <name evidence="2" type="ORF">SAMN00777080_1099</name>
</gene>
<evidence type="ECO:0000313" key="2">
    <source>
        <dbReference type="EMBL" id="SMD42540.1"/>
    </source>
</evidence>
<dbReference type="AlphaFoldDB" id="A0A1W2H0T5"/>
<reference evidence="3" key="1">
    <citation type="submission" date="2017-04" db="EMBL/GenBank/DDBJ databases">
        <authorList>
            <person name="Varghese N."/>
            <person name="Submissions S."/>
        </authorList>
    </citation>
    <scope>NUCLEOTIDE SEQUENCE [LARGE SCALE GENOMIC DNA]</scope>
    <source>
        <strain evidence="3">DSM 16537</strain>
    </source>
</reference>
<dbReference type="OrthoDB" id="713928at2"/>
<keyword evidence="3" id="KW-1185">Reference proteome</keyword>
<accession>A0A1W2H0T5</accession>
<evidence type="ECO:0008006" key="4">
    <source>
        <dbReference type="Google" id="ProtNLM"/>
    </source>
</evidence>
<protein>
    <recommendedName>
        <fullName evidence="4">FUSC family protein</fullName>
    </recommendedName>
</protein>
<evidence type="ECO:0000313" key="3">
    <source>
        <dbReference type="Proteomes" id="UP000192333"/>
    </source>
</evidence>
<sequence length="90" mass="10529">MEKKDLYKLTDEELLLEKKKLNKSKIFHASSIGFLAGILIFGFVAWILSPDKKLGFLIPMAIPVFFIYRMVKNPNKNKDLEDVLKERRLM</sequence>
<feature type="transmembrane region" description="Helical" evidence="1">
    <location>
        <begin position="54"/>
        <end position="71"/>
    </location>
</feature>
<name>A0A1W2H0T5_9BACT</name>